<accession>A0A409WMH1</accession>
<gene>
    <name evidence="1" type="ORF">CVT25_003287</name>
</gene>
<evidence type="ECO:0000313" key="2">
    <source>
        <dbReference type="Proteomes" id="UP000283269"/>
    </source>
</evidence>
<evidence type="ECO:0008006" key="3">
    <source>
        <dbReference type="Google" id="ProtNLM"/>
    </source>
</evidence>
<dbReference type="AlphaFoldDB" id="A0A409WMH1"/>
<reference evidence="1 2" key="1">
    <citation type="journal article" date="2018" name="Evol. Lett.">
        <title>Horizontal gene cluster transfer increased hallucinogenic mushroom diversity.</title>
        <authorList>
            <person name="Reynolds H.T."/>
            <person name="Vijayakumar V."/>
            <person name="Gluck-Thaler E."/>
            <person name="Korotkin H.B."/>
            <person name="Matheny P.B."/>
            <person name="Slot J.C."/>
        </authorList>
    </citation>
    <scope>NUCLEOTIDE SEQUENCE [LARGE SCALE GENOMIC DNA]</scope>
    <source>
        <strain evidence="1 2">2631</strain>
    </source>
</reference>
<sequence length="374" mass="41893">MSTTTSLPNTPLLTTKNPAYNDEVQAAIFPTEIFDLVIDDLAASENRKTLLSCSLVSKSFHSRVKHHIFATLQLLGGPQFQSEYNRKQKGWLQTLLHLLGETDRLGTAGTVQTLVLGNIFKDVAQLFRPCWLLMDPTVPSILCKLGGVKKFVFKNVVRTYRWTSFSEELSSAIRQICASPSLTSLELQNITRFPDDLLPCSSNLESLSLILTTIIWKPSEDDFTIFPASSNIVSLKNLKTLTVVIGAPFTNTAAECRLILPNLCQLLQIKKSEPSRIRTINITIGYETLFECDENGDIDIEESKRQLEDFDAVLSCPKYSFLKAINLTVACKKLGHSLDPKVQCHIDHYTKNILPVVRSMASIKISIRMTDYAF</sequence>
<comment type="caution">
    <text evidence="1">The sequence shown here is derived from an EMBL/GenBank/DDBJ whole genome shotgun (WGS) entry which is preliminary data.</text>
</comment>
<name>A0A409WMH1_PSICY</name>
<keyword evidence="2" id="KW-1185">Reference proteome</keyword>
<dbReference type="InParanoid" id="A0A409WMH1"/>
<evidence type="ECO:0000313" key="1">
    <source>
        <dbReference type="EMBL" id="PPQ79717.1"/>
    </source>
</evidence>
<protein>
    <recommendedName>
        <fullName evidence="3">F-box domain-containing protein</fullName>
    </recommendedName>
</protein>
<dbReference type="OrthoDB" id="2905874at2759"/>
<proteinExistence type="predicted"/>
<dbReference type="Proteomes" id="UP000283269">
    <property type="component" value="Unassembled WGS sequence"/>
</dbReference>
<dbReference type="EMBL" id="NHYD01003367">
    <property type="protein sequence ID" value="PPQ79717.1"/>
    <property type="molecule type" value="Genomic_DNA"/>
</dbReference>
<organism evidence="1 2">
    <name type="scientific">Psilocybe cyanescens</name>
    <dbReference type="NCBI Taxonomy" id="93625"/>
    <lineage>
        <taxon>Eukaryota</taxon>
        <taxon>Fungi</taxon>
        <taxon>Dikarya</taxon>
        <taxon>Basidiomycota</taxon>
        <taxon>Agaricomycotina</taxon>
        <taxon>Agaricomycetes</taxon>
        <taxon>Agaricomycetidae</taxon>
        <taxon>Agaricales</taxon>
        <taxon>Agaricineae</taxon>
        <taxon>Strophariaceae</taxon>
        <taxon>Psilocybe</taxon>
    </lineage>
</organism>